<comment type="caution">
    <text evidence="1">The sequence shown here is derived from an EMBL/GenBank/DDBJ whole genome shotgun (WGS) entry which is preliminary data.</text>
</comment>
<reference evidence="1 2" key="1">
    <citation type="submission" date="2024-02" db="EMBL/GenBank/DDBJ databases">
        <title>A novel Gemmatimonadota bacterium.</title>
        <authorList>
            <person name="Du Z.-J."/>
            <person name="Ye Y.-Q."/>
        </authorList>
    </citation>
    <scope>NUCLEOTIDE SEQUENCE [LARGE SCALE GENOMIC DNA]</scope>
    <source>
        <strain evidence="1 2">DH-20</strain>
    </source>
</reference>
<organism evidence="1 2">
    <name type="scientific">Gaopeijia maritima</name>
    <dbReference type="NCBI Taxonomy" id="3119007"/>
    <lineage>
        <taxon>Bacteria</taxon>
        <taxon>Pseudomonadati</taxon>
        <taxon>Gemmatimonadota</taxon>
        <taxon>Longimicrobiia</taxon>
        <taxon>Gaopeijiales</taxon>
        <taxon>Gaopeijiaceae</taxon>
        <taxon>Gaopeijia</taxon>
    </lineage>
</organism>
<protein>
    <recommendedName>
        <fullName evidence="3">LamG domain-containing protein</fullName>
    </recommendedName>
</protein>
<gene>
    <name evidence="1" type="ORF">WI372_09155</name>
</gene>
<sequence length="464" mass="51347">MTFVLGIIASRLVGRRTAKTKTIAWGVVAEIELISRQVSDLVGVPVRLTIGEHEATSLTALRLAVESTGNEVVRNFSPVFRFNPECRVLHARPLTDLGEFHKHVSISPAGSSCRLTFDFLNPGEGIRLELLLSTYEPGSIDMDLAAPGVKFERLGRDDRSSRASRILASLTFGIAGVRVDATVRPLIEIAQELNSIRRYMRHVDRGNPGQPTMPQMPRVESLAALGPASTNQAYRAGEISSLALDDPHLVHEDEPDSPIAMSSQVLWRPQGVVALWVYVDSFGNGIRALENNRYLAAFSGNGGTRSELTNGQRAYVNVFSLSRGPRADSPPADARWRLWLASREGGNRMWHSPDTTALAPGWHHFAVTWDHDRPRLRLCIDGLAVVEADDYQEFWPSRTSETLLFGSWIAKRPIHFANAPIWRIRLESVFADDVWLGDECAQATPTARGVNLRYHPSPGAPEAR</sequence>
<name>A0ABU9E900_9BACT</name>
<proteinExistence type="predicted"/>
<dbReference type="SUPFAM" id="SSF49899">
    <property type="entry name" value="Concanavalin A-like lectins/glucanases"/>
    <property type="match status" value="1"/>
</dbReference>
<keyword evidence="2" id="KW-1185">Reference proteome</keyword>
<dbReference type="InterPro" id="IPR013320">
    <property type="entry name" value="ConA-like_dom_sf"/>
</dbReference>
<dbReference type="Gene3D" id="2.60.120.200">
    <property type="match status" value="1"/>
</dbReference>
<accession>A0ABU9E900</accession>
<dbReference type="Proteomes" id="UP001484239">
    <property type="component" value="Unassembled WGS sequence"/>
</dbReference>
<dbReference type="RefSeq" id="WP_405286787.1">
    <property type="nucleotide sequence ID" value="NZ_JBBHLI010000004.1"/>
</dbReference>
<evidence type="ECO:0008006" key="3">
    <source>
        <dbReference type="Google" id="ProtNLM"/>
    </source>
</evidence>
<evidence type="ECO:0000313" key="2">
    <source>
        <dbReference type="Proteomes" id="UP001484239"/>
    </source>
</evidence>
<evidence type="ECO:0000313" key="1">
    <source>
        <dbReference type="EMBL" id="MEK9501144.1"/>
    </source>
</evidence>
<dbReference type="EMBL" id="JBBHLI010000004">
    <property type="protein sequence ID" value="MEK9501144.1"/>
    <property type="molecule type" value="Genomic_DNA"/>
</dbReference>